<dbReference type="CDD" id="cd06170">
    <property type="entry name" value="LuxR_C_like"/>
    <property type="match status" value="1"/>
</dbReference>
<evidence type="ECO:0000259" key="4">
    <source>
        <dbReference type="PROSITE" id="PS50043"/>
    </source>
</evidence>
<dbReference type="Pfam" id="PF00196">
    <property type="entry name" value="GerE"/>
    <property type="match status" value="1"/>
</dbReference>
<dbReference type="SMART" id="SM00448">
    <property type="entry name" value="REC"/>
    <property type="match status" value="1"/>
</dbReference>
<evidence type="ECO:0000313" key="7">
    <source>
        <dbReference type="Proteomes" id="UP000182598"/>
    </source>
</evidence>
<name>A0A0K6HA01_9GAMM</name>
<dbReference type="PROSITE" id="PS00622">
    <property type="entry name" value="HTH_LUXR_1"/>
    <property type="match status" value="1"/>
</dbReference>
<keyword evidence="7" id="KW-1185">Reference proteome</keyword>
<dbReference type="PANTHER" id="PTHR45566:SF1">
    <property type="entry name" value="HTH-TYPE TRANSCRIPTIONAL REGULATOR YHJB-RELATED"/>
    <property type="match status" value="1"/>
</dbReference>
<dbReference type="PRINTS" id="PR00038">
    <property type="entry name" value="HTHLUXR"/>
</dbReference>
<dbReference type="PANTHER" id="PTHR45566">
    <property type="entry name" value="HTH-TYPE TRANSCRIPTIONAL REGULATOR YHJB-RELATED"/>
    <property type="match status" value="1"/>
</dbReference>
<dbReference type="CDD" id="cd17535">
    <property type="entry name" value="REC_NarL-like"/>
    <property type="match status" value="1"/>
</dbReference>
<dbReference type="PROSITE" id="PS50110">
    <property type="entry name" value="RESPONSE_REGULATORY"/>
    <property type="match status" value="1"/>
</dbReference>
<dbReference type="InterPro" id="IPR001789">
    <property type="entry name" value="Sig_transdc_resp-reg_receiver"/>
</dbReference>
<evidence type="ECO:0000259" key="5">
    <source>
        <dbReference type="PROSITE" id="PS50110"/>
    </source>
</evidence>
<dbReference type="InterPro" id="IPR000792">
    <property type="entry name" value="Tscrpt_reg_LuxR_C"/>
</dbReference>
<dbReference type="InterPro" id="IPR058245">
    <property type="entry name" value="NreC/VraR/RcsB-like_REC"/>
</dbReference>
<feature type="domain" description="Response regulatory" evidence="5">
    <location>
        <begin position="15"/>
        <end position="131"/>
    </location>
</feature>
<dbReference type="GO" id="GO:0000160">
    <property type="term" value="P:phosphorelay signal transduction system"/>
    <property type="evidence" value="ECO:0007669"/>
    <property type="project" value="InterPro"/>
</dbReference>
<dbReference type="GO" id="GO:0003677">
    <property type="term" value="F:DNA binding"/>
    <property type="evidence" value="ECO:0007669"/>
    <property type="project" value="UniProtKB-KW"/>
</dbReference>
<dbReference type="InterPro" id="IPR016032">
    <property type="entry name" value="Sig_transdc_resp-reg_C-effctor"/>
</dbReference>
<reference evidence="7" key="1">
    <citation type="submission" date="2015-08" db="EMBL/GenBank/DDBJ databases">
        <authorList>
            <person name="Varghese N."/>
        </authorList>
    </citation>
    <scope>NUCLEOTIDE SEQUENCE [LARGE SCALE GENOMIC DNA]</scope>
    <source>
        <strain evidence="7">DSM 27808</strain>
    </source>
</reference>
<sequence length="232" mass="25480">MSQLNSTESGLVMARAVIADDHPLFRAALKQALGETLDAPILEVASFEQLLELIRREPQIELVLLDLTMPGNRGLTGLTSLRSRYPDILVVIVSANEQVPTIRQAMAFGASAYIPKSMPLAELQQAVHTVLAGDTWLPEHLRDDVEASDAGAHAEFASRLEQLTPQQFRVLECLADGLLNKQIAYELNVQETTIKQHVSAILRKLNVINRTQAGIVFKQMLNANELSHEAGA</sequence>
<dbReference type="EMBL" id="CYHB01000006">
    <property type="protein sequence ID" value="CUA87721.1"/>
    <property type="molecule type" value="Genomic_DNA"/>
</dbReference>
<protein>
    <submittedName>
        <fullName evidence="6">Two component transcriptional regulator, LuxR family</fullName>
    </submittedName>
</protein>
<feature type="modified residue" description="4-aspartylphosphate" evidence="3">
    <location>
        <position position="66"/>
    </location>
</feature>
<evidence type="ECO:0000256" key="3">
    <source>
        <dbReference type="PROSITE-ProRule" id="PRU00169"/>
    </source>
</evidence>
<dbReference type="InterPro" id="IPR011006">
    <property type="entry name" value="CheY-like_superfamily"/>
</dbReference>
<dbReference type="InterPro" id="IPR051015">
    <property type="entry name" value="EvgA-like"/>
</dbReference>
<evidence type="ECO:0000313" key="6">
    <source>
        <dbReference type="EMBL" id="CUA87721.1"/>
    </source>
</evidence>
<dbReference type="SMART" id="SM00421">
    <property type="entry name" value="HTH_LUXR"/>
    <property type="match status" value="1"/>
</dbReference>
<dbReference type="PROSITE" id="PS50043">
    <property type="entry name" value="HTH_LUXR_2"/>
    <property type="match status" value="1"/>
</dbReference>
<dbReference type="Gene3D" id="3.40.50.2300">
    <property type="match status" value="1"/>
</dbReference>
<gene>
    <name evidence="6" type="ORF">Ga0061064_1887</name>
</gene>
<dbReference type="RefSeq" id="WP_245622255.1">
    <property type="nucleotide sequence ID" value="NZ_CYHB01000006.1"/>
</dbReference>
<organism evidence="6 7">
    <name type="scientific">Pseudidiomarina woesei</name>
    <dbReference type="NCBI Taxonomy" id="1381080"/>
    <lineage>
        <taxon>Bacteria</taxon>
        <taxon>Pseudomonadati</taxon>
        <taxon>Pseudomonadota</taxon>
        <taxon>Gammaproteobacteria</taxon>
        <taxon>Alteromonadales</taxon>
        <taxon>Idiomarinaceae</taxon>
        <taxon>Pseudidiomarina</taxon>
    </lineage>
</organism>
<accession>A0A0K6HA01</accession>
<dbReference type="Proteomes" id="UP000182598">
    <property type="component" value="Unassembled WGS sequence"/>
</dbReference>
<dbReference type="GO" id="GO:0006355">
    <property type="term" value="P:regulation of DNA-templated transcription"/>
    <property type="evidence" value="ECO:0007669"/>
    <property type="project" value="InterPro"/>
</dbReference>
<dbReference type="SUPFAM" id="SSF46894">
    <property type="entry name" value="C-terminal effector domain of the bipartite response regulators"/>
    <property type="match status" value="1"/>
</dbReference>
<evidence type="ECO:0000256" key="1">
    <source>
        <dbReference type="ARBA" id="ARBA00022553"/>
    </source>
</evidence>
<evidence type="ECO:0000256" key="2">
    <source>
        <dbReference type="ARBA" id="ARBA00023125"/>
    </source>
</evidence>
<proteinExistence type="predicted"/>
<dbReference type="AlphaFoldDB" id="A0A0K6HA01"/>
<keyword evidence="2" id="KW-0238">DNA-binding</keyword>
<keyword evidence="1 3" id="KW-0597">Phosphoprotein</keyword>
<feature type="domain" description="HTH luxR-type" evidence="4">
    <location>
        <begin position="156"/>
        <end position="221"/>
    </location>
</feature>
<dbReference type="SUPFAM" id="SSF52172">
    <property type="entry name" value="CheY-like"/>
    <property type="match status" value="1"/>
</dbReference>
<dbReference type="Pfam" id="PF00072">
    <property type="entry name" value="Response_reg"/>
    <property type="match status" value="1"/>
</dbReference>